<feature type="domain" description="Xylose isomerase-like TIM barrel" evidence="11">
    <location>
        <begin position="21"/>
        <end position="257"/>
    </location>
</feature>
<keyword evidence="7 9" id="KW-0862">Zinc</keyword>
<dbReference type="EMBL" id="UGLH01000006">
    <property type="protein sequence ID" value="STT84738.1"/>
    <property type="molecule type" value="Genomic_DNA"/>
</dbReference>
<dbReference type="GO" id="GO:0003677">
    <property type="term" value="F:DNA binding"/>
    <property type="evidence" value="ECO:0007669"/>
    <property type="project" value="InterPro"/>
</dbReference>
<dbReference type="GO" id="GO:0003906">
    <property type="term" value="F:DNA-(apurinic or apyrimidinic site) endonuclease activity"/>
    <property type="evidence" value="ECO:0007669"/>
    <property type="project" value="TreeGrafter"/>
</dbReference>
<dbReference type="PROSITE" id="PS00730">
    <property type="entry name" value="AP_NUCLEASE_F2_2"/>
    <property type="match status" value="1"/>
</dbReference>
<dbReference type="InterPro" id="IPR036237">
    <property type="entry name" value="Xyl_isomerase-like_sf"/>
</dbReference>
<dbReference type="SMART" id="SM00518">
    <property type="entry name" value="AP2Ec"/>
    <property type="match status" value="1"/>
</dbReference>
<comment type="function">
    <text evidence="9">Endonuclease IV plays a role in DNA repair. It cleaves phosphodiester bonds at apurinic or apyrimidinic (AP) sites, generating a 3'-hydroxyl group and a 5'-terminal sugar phosphate.</text>
</comment>
<keyword evidence="5 9" id="KW-0227">DNA damage</keyword>
<name>A0A377XPQ6_KLEPN</name>
<dbReference type="InterPro" id="IPR013022">
    <property type="entry name" value="Xyl_isomerase-like_TIM-brl"/>
</dbReference>
<feature type="binding site" evidence="9">
    <location>
        <position position="70"/>
    </location>
    <ligand>
        <name>Zn(2+)</name>
        <dbReference type="ChEBI" id="CHEBI:29105"/>
        <label>1</label>
    </ligand>
</feature>
<comment type="catalytic activity">
    <reaction evidence="9">
        <text>Endonucleolytic cleavage to 5'-phosphooligonucleotide end-products.</text>
        <dbReference type="EC" id="3.1.21.2"/>
    </reaction>
</comment>
<feature type="binding site" evidence="9">
    <location>
        <position position="180"/>
    </location>
    <ligand>
        <name>Zn(2+)</name>
        <dbReference type="ChEBI" id="CHEBI:29105"/>
        <label>2</label>
    </ligand>
</feature>
<dbReference type="GO" id="GO:0008081">
    <property type="term" value="F:phosphoric diester hydrolase activity"/>
    <property type="evidence" value="ECO:0007669"/>
    <property type="project" value="TreeGrafter"/>
</dbReference>
<dbReference type="PANTHER" id="PTHR21445:SF0">
    <property type="entry name" value="APURINIC-APYRIMIDINIC ENDONUCLEASE"/>
    <property type="match status" value="1"/>
</dbReference>
<dbReference type="SUPFAM" id="SSF51658">
    <property type="entry name" value="Xylose isomerase-like"/>
    <property type="match status" value="1"/>
</dbReference>
<feature type="binding site" evidence="9">
    <location>
        <position position="230"/>
    </location>
    <ligand>
        <name>Zn(2+)</name>
        <dbReference type="ChEBI" id="CHEBI:29105"/>
        <label>3</label>
    </ligand>
</feature>
<feature type="binding site" evidence="9">
    <location>
        <position position="183"/>
    </location>
    <ligand>
        <name>Zn(2+)</name>
        <dbReference type="ChEBI" id="CHEBI:29105"/>
        <label>3</label>
    </ligand>
</feature>
<evidence type="ECO:0000256" key="4">
    <source>
        <dbReference type="ARBA" id="ARBA00022759"/>
    </source>
</evidence>
<accession>A0A377XPQ6</accession>
<evidence type="ECO:0000256" key="10">
    <source>
        <dbReference type="SAM" id="MobiDB-lite"/>
    </source>
</evidence>
<evidence type="ECO:0000256" key="9">
    <source>
        <dbReference type="HAMAP-Rule" id="MF_00152"/>
    </source>
</evidence>
<feature type="binding site" evidence="9">
    <location>
        <position position="146"/>
    </location>
    <ligand>
        <name>Zn(2+)</name>
        <dbReference type="ChEBI" id="CHEBI:29105"/>
        <label>1</label>
    </ligand>
</feature>
<gene>
    <name evidence="9 12" type="primary">nfo</name>
    <name evidence="12" type="ORF">NCTC5047_05799</name>
</gene>
<proteinExistence type="inferred from homology"/>
<reference evidence="12 13" key="1">
    <citation type="submission" date="2018-06" db="EMBL/GenBank/DDBJ databases">
        <authorList>
            <consortium name="Pathogen Informatics"/>
            <person name="Doyle S."/>
        </authorList>
    </citation>
    <scope>NUCLEOTIDE SEQUENCE [LARGE SCALE GENOMIC DNA]</scope>
    <source>
        <strain evidence="12 13">NCTC5047</strain>
    </source>
</reference>
<dbReference type="InterPro" id="IPR001719">
    <property type="entry name" value="AP_endonuc_2"/>
</dbReference>
<keyword evidence="2 9" id="KW-0540">Nuclease</keyword>
<dbReference type="InterPro" id="IPR018246">
    <property type="entry name" value="AP_endonuc_F2_Zn_BS"/>
</dbReference>
<dbReference type="PROSITE" id="PS00729">
    <property type="entry name" value="AP_NUCLEASE_F2_1"/>
    <property type="match status" value="1"/>
</dbReference>
<keyword evidence="4 9" id="KW-0255">Endonuclease</keyword>
<dbReference type="GO" id="GO:0006284">
    <property type="term" value="P:base-excision repair"/>
    <property type="evidence" value="ECO:0007669"/>
    <property type="project" value="TreeGrafter"/>
</dbReference>
<evidence type="ECO:0000256" key="6">
    <source>
        <dbReference type="ARBA" id="ARBA00022801"/>
    </source>
</evidence>
<dbReference type="EC" id="3.1.21.2" evidence="9"/>
<evidence type="ECO:0000256" key="7">
    <source>
        <dbReference type="ARBA" id="ARBA00022833"/>
    </source>
</evidence>
<dbReference type="AlphaFoldDB" id="A0A377XPQ6"/>
<evidence type="ECO:0000256" key="3">
    <source>
        <dbReference type="ARBA" id="ARBA00022723"/>
    </source>
</evidence>
<feature type="binding site" evidence="9">
    <location>
        <position position="146"/>
    </location>
    <ligand>
        <name>Zn(2+)</name>
        <dbReference type="ChEBI" id="CHEBI:29105"/>
        <label>2</label>
    </ligand>
</feature>
<feature type="binding site" evidence="9">
    <location>
        <position position="110"/>
    </location>
    <ligand>
        <name>Zn(2+)</name>
        <dbReference type="ChEBI" id="CHEBI:29105"/>
        <label>1</label>
    </ligand>
</feature>
<evidence type="ECO:0000256" key="5">
    <source>
        <dbReference type="ARBA" id="ARBA00022763"/>
    </source>
</evidence>
<evidence type="ECO:0000256" key="8">
    <source>
        <dbReference type="ARBA" id="ARBA00023204"/>
    </source>
</evidence>
<dbReference type="GO" id="GO:0008833">
    <property type="term" value="F:deoxyribonuclease IV (phage-T4-induced) activity"/>
    <property type="evidence" value="ECO:0007669"/>
    <property type="project" value="UniProtKB-UniRule"/>
</dbReference>
<sequence length="322" mass="34550">MKYVGAHVSASGGLANAAIRAAEIEATAFALFTKNQPPVARPRRSATRPSPNSKPPVKSITLAPGQILPHDSYLINLGHPVEEALEKSRDAFIDEMTRCQQLGLTLLNFHPGSHLQQIPEEECLARIAESINIALAKTEGVTAVIENTAGQGSNLGFKFEHLAAIIDGVEDKSRVGVCIDTCHAFAAGYDLRSAEACEKTFAAFERIVGFSVSARHASHDAKSAFGSRVDRHHSLGEGNIGHDCFSWIMQDSRFDGIPADSGNHQPGYLGGRDCQAAGAADCRSGVNRDEKRAEQSALFYCGRIMPLFQLPLFAPQGVSARA</sequence>
<evidence type="ECO:0000313" key="13">
    <source>
        <dbReference type="Proteomes" id="UP000254340"/>
    </source>
</evidence>
<keyword evidence="6 9" id="KW-0378">Hydrolase</keyword>
<keyword evidence="3 9" id="KW-0479">Metal-binding</keyword>
<dbReference type="Pfam" id="PF01261">
    <property type="entry name" value="AP_endonuc_2"/>
    <property type="match status" value="1"/>
</dbReference>
<organism evidence="12 13">
    <name type="scientific">Klebsiella pneumoniae</name>
    <dbReference type="NCBI Taxonomy" id="573"/>
    <lineage>
        <taxon>Bacteria</taxon>
        <taxon>Pseudomonadati</taxon>
        <taxon>Pseudomonadota</taxon>
        <taxon>Gammaproteobacteria</taxon>
        <taxon>Enterobacterales</taxon>
        <taxon>Enterobacteriaceae</taxon>
        <taxon>Klebsiella/Raoultella group</taxon>
        <taxon>Klebsiella</taxon>
        <taxon>Klebsiella pneumoniae complex</taxon>
    </lineage>
</organism>
<protein>
    <recommendedName>
        <fullName evidence="9">Probable endonuclease 4</fullName>
        <ecNumber evidence="9">3.1.21.2</ecNumber>
    </recommendedName>
    <alternativeName>
        <fullName evidence="9">Endodeoxyribonuclease IV</fullName>
    </alternativeName>
    <alternativeName>
        <fullName evidence="9">Endonuclease IV</fullName>
    </alternativeName>
</protein>
<dbReference type="HAMAP" id="MF_00152">
    <property type="entry name" value="Nfo"/>
    <property type="match status" value="1"/>
</dbReference>
<comment type="caution">
    <text evidence="9">Lacks conserved residue(s) required for the propagation of feature annotation.</text>
</comment>
<dbReference type="FunFam" id="3.20.20.150:FF:000001">
    <property type="entry name" value="Probable endonuclease 4"/>
    <property type="match status" value="1"/>
</dbReference>
<evidence type="ECO:0000259" key="11">
    <source>
        <dbReference type="Pfam" id="PF01261"/>
    </source>
</evidence>
<comment type="similarity">
    <text evidence="1 9">Belongs to the AP endonuclease 2 family.</text>
</comment>
<dbReference type="Gene3D" id="3.20.20.150">
    <property type="entry name" value="Divalent-metal-dependent TIM barrel enzymes"/>
    <property type="match status" value="1"/>
</dbReference>
<keyword evidence="8 9" id="KW-0234">DNA repair</keyword>
<dbReference type="NCBIfam" id="TIGR00587">
    <property type="entry name" value="nfo"/>
    <property type="match status" value="1"/>
</dbReference>
<evidence type="ECO:0000256" key="1">
    <source>
        <dbReference type="ARBA" id="ARBA00005340"/>
    </source>
</evidence>
<dbReference type="PROSITE" id="PS51432">
    <property type="entry name" value="AP_NUCLEASE_F2_4"/>
    <property type="match status" value="1"/>
</dbReference>
<dbReference type="CDD" id="cd00019">
    <property type="entry name" value="AP2Ec"/>
    <property type="match status" value="1"/>
</dbReference>
<evidence type="ECO:0000256" key="2">
    <source>
        <dbReference type="ARBA" id="ARBA00022722"/>
    </source>
</evidence>
<dbReference type="Proteomes" id="UP000254340">
    <property type="component" value="Unassembled WGS sequence"/>
</dbReference>
<dbReference type="PANTHER" id="PTHR21445">
    <property type="entry name" value="ENDONUCLEASE IV ENDODEOXYRIBONUCLEASE IV"/>
    <property type="match status" value="1"/>
</dbReference>
<evidence type="ECO:0000313" key="12">
    <source>
        <dbReference type="EMBL" id="STT84738.1"/>
    </source>
</evidence>
<dbReference type="GO" id="GO:0008270">
    <property type="term" value="F:zinc ion binding"/>
    <property type="evidence" value="ECO:0007669"/>
    <property type="project" value="UniProtKB-UniRule"/>
</dbReference>
<feature type="region of interest" description="Disordered" evidence="10">
    <location>
        <begin position="35"/>
        <end position="59"/>
    </location>
</feature>
<comment type="cofactor">
    <cofactor evidence="9">
        <name>Zn(2+)</name>
        <dbReference type="ChEBI" id="CHEBI:29105"/>
    </cofactor>
    <text evidence="9">Binds 3 Zn(2+) ions.</text>
</comment>
<feature type="binding site" evidence="9">
    <location>
        <position position="232"/>
    </location>
    <ligand>
        <name>Zn(2+)</name>
        <dbReference type="ChEBI" id="CHEBI:29105"/>
        <label>3</label>
    </ligand>
</feature>
<dbReference type="NCBIfam" id="NF002199">
    <property type="entry name" value="PRK01060.1-4"/>
    <property type="match status" value="1"/>
</dbReference>